<evidence type="ECO:0000256" key="1">
    <source>
        <dbReference type="SAM" id="Coils"/>
    </source>
</evidence>
<evidence type="ECO:0000256" key="2">
    <source>
        <dbReference type="SAM" id="MobiDB-lite"/>
    </source>
</evidence>
<keyword evidence="4" id="KW-1185">Reference proteome</keyword>
<proteinExistence type="predicted"/>
<reference evidence="4" key="1">
    <citation type="journal article" date="2019" name="Int. J. Syst. Evol. Microbiol.">
        <title>The Global Catalogue of Microorganisms (GCM) 10K type strain sequencing project: providing services to taxonomists for standard genome sequencing and annotation.</title>
        <authorList>
            <consortium name="The Broad Institute Genomics Platform"/>
            <consortium name="The Broad Institute Genome Sequencing Center for Infectious Disease"/>
            <person name="Wu L."/>
            <person name="Ma J."/>
        </authorList>
    </citation>
    <scope>NUCLEOTIDE SEQUENCE [LARGE SCALE GENOMIC DNA]</scope>
    <source>
        <strain evidence="4">JCM 17782</strain>
    </source>
</reference>
<feature type="coiled-coil region" evidence="1">
    <location>
        <begin position="106"/>
        <end position="159"/>
    </location>
</feature>
<protein>
    <submittedName>
        <fullName evidence="3">Uncharacterized protein</fullName>
    </submittedName>
</protein>
<dbReference type="Proteomes" id="UP001501417">
    <property type="component" value="Unassembled WGS sequence"/>
</dbReference>
<dbReference type="EMBL" id="BAABGF010000010">
    <property type="protein sequence ID" value="GAA4535174.1"/>
    <property type="molecule type" value="Genomic_DNA"/>
</dbReference>
<gene>
    <name evidence="3" type="ORF">GCM10023161_08260</name>
</gene>
<evidence type="ECO:0000313" key="4">
    <source>
        <dbReference type="Proteomes" id="UP001501417"/>
    </source>
</evidence>
<feature type="region of interest" description="Disordered" evidence="2">
    <location>
        <begin position="160"/>
        <end position="180"/>
    </location>
</feature>
<accession>A0ABP8RC97</accession>
<sequence>MPAGSRRYCYDALSEISQKRDPMDVAGLSPERNARSGGARRSSPNDRRSRRPHASVVRTEPARRSQGSSPSAPAIERPAGDIDPPTPDAADHSQADYFVRLLSQNRRLIEHRLDDYQKAIVAAQANGDVDAVCNLRRMARIEEQDRDNLDGMLEKLRRRFARRTPGDPQALPARTRSAVR</sequence>
<comment type="caution">
    <text evidence="3">The sequence shown here is derived from an EMBL/GenBank/DDBJ whole genome shotgun (WGS) entry which is preliminary data.</text>
</comment>
<feature type="region of interest" description="Disordered" evidence="2">
    <location>
        <begin position="19"/>
        <end position="94"/>
    </location>
</feature>
<organism evidence="3 4">
    <name type="scientific">Mycobacterium paraffinicum</name>
    <dbReference type="NCBI Taxonomy" id="53378"/>
    <lineage>
        <taxon>Bacteria</taxon>
        <taxon>Bacillati</taxon>
        <taxon>Actinomycetota</taxon>
        <taxon>Actinomycetes</taxon>
        <taxon>Mycobacteriales</taxon>
        <taxon>Mycobacteriaceae</taxon>
        <taxon>Mycobacterium</taxon>
    </lineage>
</organism>
<keyword evidence="1" id="KW-0175">Coiled coil</keyword>
<evidence type="ECO:0000313" key="3">
    <source>
        <dbReference type="EMBL" id="GAA4535174.1"/>
    </source>
</evidence>
<name>A0ABP8RC97_9MYCO</name>